<feature type="transmembrane region" description="Helical" evidence="1">
    <location>
        <begin position="161"/>
        <end position="177"/>
    </location>
</feature>
<feature type="transmembrane region" description="Helical" evidence="1">
    <location>
        <begin position="127"/>
        <end position="155"/>
    </location>
</feature>
<accession>A0A4R1ESX1</accession>
<proteinExistence type="predicted"/>
<keyword evidence="1" id="KW-1133">Transmembrane helix</keyword>
<feature type="transmembrane region" description="Helical" evidence="1">
    <location>
        <begin position="60"/>
        <end position="76"/>
    </location>
</feature>
<dbReference type="AlphaFoldDB" id="A0A4R1ESX1"/>
<keyword evidence="1" id="KW-0812">Transmembrane</keyword>
<comment type="caution">
    <text evidence="2">The sequence shown here is derived from an EMBL/GenBank/DDBJ whole genome shotgun (WGS) entry which is preliminary data.</text>
</comment>
<evidence type="ECO:0000256" key="1">
    <source>
        <dbReference type="SAM" id="Phobius"/>
    </source>
</evidence>
<protein>
    <submittedName>
        <fullName evidence="2">Putative membrane protein</fullName>
    </submittedName>
</protein>
<reference evidence="2 3" key="1">
    <citation type="submission" date="2019-03" db="EMBL/GenBank/DDBJ databases">
        <title>Genomic Encyclopedia of Type Strains, Phase IV (KMG-IV): sequencing the most valuable type-strain genomes for metagenomic binning, comparative biology and taxonomic classification.</title>
        <authorList>
            <person name="Goeker M."/>
        </authorList>
    </citation>
    <scope>NUCLEOTIDE SEQUENCE [LARGE SCALE GENOMIC DNA]</scope>
    <source>
        <strain evidence="2 3">DSM 24830</strain>
    </source>
</reference>
<keyword evidence="1" id="KW-0472">Membrane</keyword>
<feature type="transmembrane region" description="Helical" evidence="1">
    <location>
        <begin position="32"/>
        <end position="48"/>
    </location>
</feature>
<dbReference type="Proteomes" id="UP000294887">
    <property type="component" value="Unassembled WGS sequence"/>
</dbReference>
<sequence length="188" mass="21641">MNSKKILYALIAIVTVAYPFIVYFSLDKFGPSLLSLALFIILLARVILRGEFQRPEQYAQLILVGGLCVIAAWFNSEELLRYYPVMMNLAFAGFFALSLTTETSLVERFAQMFMKEIPDEGRQYMRNLSMVWAVILIVNAAIAFYTACCLSLQAWTFYNGFLAYIFLGGFMALEYGYRQIHIKRHEEK</sequence>
<name>A0A4R1ESX1_9GAMM</name>
<feature type="transmembrane region" description="Helical" evidence="1">
    <location>
        <begin position="82"/>
        <end position="106"/>
    </location>
</feature>
<evidence type="ECO:0000313" key="3">
    <source>
        <dbReference type="Proteomes" id="UP000294887"/>
    </source>
</evidence>
<dbReference type="EMBL" id="SMFQ01000005">
    <property type="protein sequence ID" value="TCJ82874.1"/>
    <property type="molecule type" value="Genomic_DNA"/>
</dbReference>
<gene>
    <name evidence="2" type="ORF">EV695_3611</name>
</gene>
<feature type="transmembrane region" description="Helical" evidence="1">
    <location>
        <begin position="7"/>
        <end position="26"/>
    </location>
</feature>
<dbReference type="GO" id="GO:0016020">
    <property type="term" value="C:membrane"/>
    <property type="evidence" value="ECO:0007669"/>
    <property type="project" value="InterPro"/>
</dbReference>
<organism evidence="2 3">
    <name type="scientific">Cocleimonas flava</name>
    <dbReference type="NCBI Taxonomy" id="634765"/>
    <lineage>
        <taxon>Bacteria</taxon>
        <taxon>Pseudomonadati</taxon>
        <taxon>Pseudomonadota</taxon>
        <taxon>Gammaproteobacteria</taxon>
        <taxon>Thiotrichales</taxon>
        <taxon>Thiotrichaceae</taxon>
        <taxon>Cocleimonas</taxon>
    </lineage>
</organism>
<evidence type="ECO:0000313" key="2">
    <source>
        <dbReference type="EMBL" id="TCJ82874.1"/>
    </source>
</evidence>
<keyword evidence="3" id="KW-1185">Reference proteome</keyword>